<feature type="region of interest" description="Disordered" evidence="1">
    <location>
        <begin position="51"/>
        <end position="70"/>
    </location>
</feature>
<feature type="compositionally biased region" description="Basic residues" evidence="1">
    <location>
        <begin position="1"/>
        <end position="14"/>
    </location>
</feature>
<proteinExistence type="predicted"/>
<dbReference type="Gramene" id="PUZ53356">
    <property type="protein sequence ID" value="PUZ53356"/>
    <property type="gene ID" value="GQ55_5G046500"/>
</dbReference>
<accession>A0A2T7DCP4</accession>
<dbReference type="EMBL" id="CM009753">
    <property type="protein sequence ID" value="PUZ53356.1"/>
    <property type="molecule type" value="Genomic_DNA"/>
</dbReference>
<dbReference type="AlphaFoldDB" id="A0A2T7DCP4"/>
<sequence>METRRSRRKWKSIRRKEPLNPLGPAQPMLEPHLAPRIVGIRAANGEALGVGPFDERPASPSCRRPSLRRHRVGYARHGATGGGPFDERPATASCRRRRCGATAWAMLATAPLLGARVLSAWGRGSDMLAIGAGAREESLRRRSAVMGKMPGRRREDGRVAAGASAFFSP</sequence>
<name>A0A2T7DCP4_9POAL</name>
<gene>
    <name evidence="2" type="ORF">GQ55_5G046500</name>
</gene>
<protein>
    <submittedName>
        <fullName evidence="2">Uncharacterized protein</fullName>
    </submittedName>
</protein>
<evidence type="ECO:0000313" key="3">
    <source>
        <dbReference type="Proteomes" id="UP000244336"/>
    </source>
</evidence>
<organism evidence="2 3">
    <name type="scientific">Panicum hallii var. hallii</name>
    <dbReference type="NCBI Taxonomy" id="1504633"/>
    <lineage>
        <taxon>Eukaryota</taxon>
        <taxon>Viridiplantae</taxon>
        <taxon>Streptophyta</taxon>
        <taxon>Embryophyta</taxon>
        <taxon>Tracheophyta</taxon>
        <taxon>Spermatophyta</taxon>
        <taxon>Magnoliopsida</taxon>
        <taxon>Liliopsida</taxon>
        <taxon>Poales</taxon>
        <taxon>Poaceae</taxon>
        <taxon>PACMAD clade</taxon>
        <taxon>Panicoideae</taxon>
        <taxon>Panicodae</taxon>
        <taxon>Paniceae</taxon>
        <taxon>Panicinae</taxon>
        <taxon>Panicum</taxon>
        <taxon>Panicum sect. Panicum</taxon>
    </lineage>
</organism>
<dbReference type="Proteomes" id="UP000244336">
    <property type="component" value="Chromosome 5"/>
</dbReference>
<reference evidence="2 3" key="1">
    <citation type="submission" date="2018-04" db="EMBL/GenBank/DDBJ databases">
        <title>WGS assembly of Panicum hallii var. hallii HAL2.</title>
        <authorList>
            <person name="Lovell J."/>
            <person name="Jenkins J."/>
            <person name="Lowry D."/>
            <person name="Mamidi S."/>
            <person name="Sreedasyam A."/>
            <person name="Weng X."/>
            <person name="Barry K."/>
            <person name="Bonette J."/>
            <person name="Campitelli B."/>
            <person name="Daum C."/>
            <person name="Gordon S."/>
            <person name="Gould B."/>
            <person name="Lipzen A."/>
            <person name="MacQueen A."/>
            <person name="Palacio-Mejia J."/>
            <person name="Plott C."/>
            <person name="Shakirov E."/>
            <person name="Shu S."/>
            <person name="Yoshinaga Y."/>
            <person name="Zane M."/>
            <person name="Rokhsar D."/>
            <person name="Grimwood J."/>
            <person name="Schmutz J."/>
            <person name="Juenger T."/>
        </authorList>
    </citation>
    <scope>NUCLEOTIDE SEQUENCE [LARGE SCALE GENOMIC DNA]</scope>
    <source>
        <strain evidence="3">cv. HAL2</strain>
    </source>
</reference>
<keyword evidence="3" id="KW-1185">Reference proteome</keyword>
<feature type="region of interest" description="Disordered" evidence="1">
    <location>
        <begin position="1"/>
        <end position="30"/>
    </location>
</feature>
<evidence type="ECO:0000256" key="1">
    <source>
        <dbReference type="SAM" id="MobiDB-lite"/>
    </source>
</evidence>
<evidence type="ECO:0000313" key="2">
    <source>
        <dbReference type="EMBL" id="PUZ53356.1"/>
    </source>
</evidence>
<feature type="region of interest" description="Disordered" evidence="1">
    <location>
        <begin position="147"/>
        <end position="169"/>
    </location>
</feature>